<feature type="transmembrane region" description="Helical" evidence="1">
    <location>
        <begin position="71"/>
        <end position="89"/>
    </location>
</feature>
<keyword evidence="1" id="KW-0812">Transmembrane</keyword>
<dbReference type="Proteomes" id="UP001284601">
    <property type="component" value="Unassembled WGS sequence"/>
</dbReference>
<keyword evidence="1" id="KW-0472">Membrane</keyword>
<reference evidence="2 3" key="2">
    <citation type="submission" date="2023-10" db="EMBL/GenBank/DDBJ databases">
        <authorList>
            <person name="Han X.F."/>
        </authorList>
    </citation>
    <scope>NUCLEOTIDE SEQUENCE [LARGE SCALE GENOMIC DNA]</scope>
    <source>
        <strain evidence="2 3">KCTC 39840</strain>
    </source>
</reference>
<organism evidence="2 3">
    <name type="scientific">Conexibacter stalactiti</name>
    <dbReference type="NCBI Taxonomy" id="1940611"/>
    <lineage>
        <taxon>Bacteria</taxon>
        <taxon>Bacillati</taxon>
        <taxon>Actinomycetota</taxon>
        <taxon>Thermoleophilia</taxon>
        <taxon>Solirubrobacterales</taxon>
        <taxon>Conexibacteraceae</taxon>
        <taxon>Conexibacter</taxon>
    </lineage>
</organism>
<feature type="transmembrane region" description="Helical" evidence="1">
    <location>
        <begin position="35"/>
        <end position="59"/>
    </location>
</feature>
<evidence type="ECO:0000256" key="1">
    <source>
        <dbReference type="SAM" id="Phobius"/>
    </source>
</evidence>
<dbReference type="RefSeq" id="WP_318601498.1">
    <property type="nucleotide sequence ID" value="NZ_JAWSTH010000214.1"/>
</dbReference>
<name>A0ABU4HZY7_9ACTN</name>
<keyword evidence="3" id="KW-1185">Reference proteome</keyword>
<proteinExistence type="predicted"/>
<accession>A0ABU4HZY7</accession>
<keyword evidence="1" id="KW-1133">Transmembrane helix</keyword>
<reference evidence="3" key="1">
    <citation type="submission" date="2023-07" db="EMBL/GenBank/DDBJ databases">
        <title>Conexibacter stalactiti sp. nov., isolated from stalactites in a lava cave and emended description of the genus Conexibacter.</title>
        <authorList>
            <person name="Lee S.D."/>
        </authorList>
    </citation>
    <scope>NUCLEOTIDE SEQUENCE [LARGE SCALE GENOMIC DNA]</scope>
    <source>
        <strain evidence="3">KCTC 39840</strain>
    </source>
</reference>
<evidence type="ECO:0000313" key="2">
    <source>
        <dbReference type="EMBL" id="MDW5598896.1"/>
    </source>
</evidence>
<sequence>LDRAVEVAAALEVRGYGAARRTPRGGAAPWSRHDIAFAAAAAVVTALAIGARVAGVAAFEVYPRIVASWDAATFALCAALVAVPLLPFLDRRGIE</sequence>
<protein>
    <submittedName>
        <fullName evidence="2">Uncharacterized protein</fullName>
    </submittedName>
</protein>
<comment type="caution">
    <text evidence="2">The sequence shown here is derived from an EMBL/GenBank/DDBJ whole genome shotgun (WGS) entry which is preliminary data.</text>
</comment>
<feature type="non-terminal residue" evidence="2">
    <location>
        <position position="1"/>
    </location>
</feature>
<dbReference type="EMBL" id="JAWSTH010000214">
    <property type="protein sequence ID" value="MDW5598896.1"/>
    <property type="molecule type" value="Genomic_DNA"/>
</dbReference>
<gene>
    <name evidence="2" type="ORF">R7226_31345</name>
</gene>
<evidence type="ECO:0000313" key="3">
    <source>
        <dbReference type="Proteomes" id="UP001284601"/>
    </source>
</evidence>